<reference evidence="3" key="1">
    <citation type="submission" date="2023-03" db="EMBL/GenBank/DDBJ databases">
        <title>Massive genome expansion in bonnet fungi (Mycena s.s.) driven by repeated elements and novel gene families across ecological guilds.</title>
        <authorList>
            <consortium name="Lawrence Berkeley National Laboratory"/>
            <person name="Harder C.B."/>
            <person name="Miyauchi S."/>
            <person name="Viragh M."/>
            <person name="Kuo A."/>
            <person name="Thoen E."/>
            <person name="Andreopoulos B."/>
            <person name="Lu D."/>
            <person name="Skrede I."/>
            <person name="Drula E."/>
            <person name="Henrissat B."/>
            <person name="Morin E."/>
            <person name="Kohler A."/>
            <person name="Barry K."/>
            <person name="LaButti K."/>
            <person name="Morin E."/>
            <person name="Salamov A."/>
            <person name="Lipzen A."/>
            <person name="Mereny Z."/>
            <person name="Hegedus B."/>
            <person name="Baldrian P."/>
            <person name="Stursova M."/>
            <person name="Weitz H."/>
            <person name="Taylor A."/>
            <person name="Grigoriev I.V."/>
            <person name="Nagy L.G."/>
            <person name="Martin F."/>
            <person name="Kauserud H."/>
        </authorList>
    </citation>
    <scope>NUCLEOTIDE SEQUENCE</scope>
    <source>
        <strain evidence="3">CBHHK188m</strain>
    </source>
</reference>
<gene>
    <name evidence="3" type="ORF">DFH07DRAFT_785244</name>
</gene>
<organism evidence="3 4">
    <name type="scientific">Mycena maculata</name>
    <dbReference type="NCBI Taxonomy" id="230809"/>
    <lineage>
        <taxon>Eukaryota</taxon>
        <taxon>Fungi</taxon>
        <taxon>Dikarya</taxon>
        <taxon>Basidiomycota</taxon>
        <taxon>Agaricomycotina</taxon>
        <taxon>Agaricomycetes</taxon>
        <taxon>Agaricomycetidae</taxon>
        <taxon>Agaricales</taxon>
        <taxon>Marasmiineae</taxon>
        <taxon>Mycenaceae</taxon>
        <taxon>Mycena</taxon>
    </lineage>
</organism>
<feature type="region of interest" description="Disordered" evidence="1">
    <location>
        <begin position="365"/>
        <end position="415"/>
    </location>
</feature>
<dbReference type="Pfam" id="PF24969">
    <property type="entry name" value="LRR_15"/>
    <property type="match status" value="1"/>
</dbReference>
<name>A0AAD7HBP1_9AGAR</name>
<dbReference type="InterPro" id="IPR001810">
    <property type="entry name" value="F-box_dom"/>
</dbReference>
<evidence type="ECO:0000259" key="2">
    <source>
        <dbReference type="PROSITE" id="PS50181"/>
    </source>
</evidence>
<dbReference type="CDD" id="cd09917">
    <property type="entry name" value="F-box_SF"/>
    <property type="match status" value="1"/>
</dbReference>
<comment type="caution">
    <text evidence="3">The sequence shown here is derived from an EMBL/GenBank/DDBJ whole genome shotgun (WGS) entry which is preliminary data.</text>
</comment>
<dbReference type="AlphaFoldDB" id="A0AAD7HBP1"/>
<dbReference type="SUPFAM" id="SSF81383">
    <property type="entry name" value="F-box domain"/>
    <property type="match status" value="1"/>
</dbReference>
<dbReference type="InterPro" id="IPR036047">
    <property type="entry name" value="F-box-like_dom_sf"/>
</dbReference>
<protein>
    <recommendedName>
        <fullName evidence="2">F-box domain-containing protein</fullName>
    </recommendedName>
</protein>
<dbReference type="EMBL" id="JARJLG010000323">
    <property type="protein sequence ID" value="KAJ7717108.1"/>
    <property type="molecule type" value="Genomic_DNA"/>
</dbReference>
<proteinExistence type="predicted"/>
<dbReference type="Proteomes" id="UP001215280">
    <property type="component" value="Unassembled WGS sequence"/>
</dbReference>
<feature type="domain" description="F-box" evidence="2">
    <location>
        <begin position="5"/>
        <end position="59"/>
    </location>
</feature>
<accession>A0AAD7HBP1</accession>
<dbReference type="Gene3D" id="1.20.1280.50">
    <property type="match status" value="1"/>
</dbReference>
<dbReference type="InterPro" id="IPR056867">
    <property type="entry name" value="LRR_15"/>
</dbReference>
<evidence type="ECO:0000313" key="4">
    <source>
        <dbReference type="Proteomes" id="UP001215280"/>
    </source>
</evidence>
<evidence type="ECO:0000313" key="3">
    <source>
        <dbReference type="EMBL" id="KAJ7717108.1"/>
    </source>
</evidence>
<dbReference type="PROSITE" id="PS50181">
    <property type="entry name" value="FBOX"/>
    <property type="match status" value="1"/>
</dbReference>
<evidence type="ECO:0000256" key="1">
    <source>
        <dbReference type="SAM" id="MobiDB-lite"/>
    </source>
</evidence>
<sequence>MANNTDFILILPAELWMALFSHLYLPDLFSVNATCRSFHVLALHLVREHRTLRDRYYRLGYEDYSDTYWYPLLLTLIRDPAAAYYVEDLEVEDADRDRATQMEGSETPWMVLPEDEALIRVAVEEEKWIPNTEKGDFLDKLLAGDEHAMVTLMVLRLPNLKRLSLPTYCWGGLDFDYLMPIVARIAQAAARAEEDGEQTLWPLPKLERFEGHIFNCFLGVDFESIAPLMALPSLRTLSTPWNQEEGFDWPTSLPKSRVGEINIEEGTVPREAIIRLAGGIRGPCVIRQKWGFRRYDDTPKHDWDFLDIPFEDADERNIYEAPRRFLQTALRDGDSPWGRLYKDPGLYPNMLGPVPDKILRFWAANPGPGRTKMGTSPRKCQGPNRTKTSDLGDGSEGPGGFWAPKPRPTPSHGSK</sequence>
<keyword evidence="4" id="KW-1185">Reference proteome</keyword>